<gene>
    <name evidence="1" type="ORF">IGU_06157</name>
</gene>
<organism evidence="1 2">
    <name type="scientific">Bacillus cereus ISP2954</name>
    <dbReference type="NCBI Taxonomy" id="1053215"/>
    <lineage>
        <taxon>Bacteria</taxon>
        <taxon>Bacillati</taxon>
        <taxon>Bacillota</taxon>
        <taxon>Bacilli</taxon>
        <taxon>Bacillales</taxon>
        <taxon>Bacillaceae</taxon>
        <taxon>Bacillus</taxon>
        <taxon>Bacillus cereus group</taxon>
    </lineage>
</organism>
<comment type="caution">
    <text evidence="1">The sequence shown here is derived from an EMBL/GenBank/DDBJ whole genome shotgun (WGS) entry which is preliminary data.</text>
</comment>
<evidence type="ECO:0000313" key="1">
    <source>
        <dbReference type="EMBL" id="EOP74932.1"/>
    </source>
</evidence>
<sequence length="55" mass="6515">MSKEQILKKEIIKWVKTMNSDDPEQFNSCVMELEDMLLGYIEKNMEVEGNESKIF</sequence>
<reference evidence="1 2" key="1">
    <citation type="submission" date="2012-12" db="EMBL/GenBank/DDBJ databases">
        <title>The Genome Sequence of Bacillus cereus ISP2954.</title>
        <authorList>
            <consortium name="The Broad Institute Genome Sequencing Platform"/>
            <consortium name="The Broad Institute Genome Sequencing Center for Infectious Disease"/>
            <person name="Feldgarden M."/>
            <person name="Van der Auwera G.A."/>
            <person name="Mahillon J."/>
            <person name="Duprez V."/>
            <person name="Timmery S."/>
            <person name="Mattelet C."/>
            <person name="Dierick K."/>
            <person name="Sun M."/>
            <person name="Yu Z."/>
            <person name="Zhu L."/>
            <person name="Hu X."/>
            <person name="Shank E.B."/>
            <person name="Swiecicka I."/>
            <person name="Hansen B.M."/>
            <person name="Andrup L."/>
            <person name="Walker B."/>
            <person name="Young S.K."/>
            <person name="Zeng Q."/>
            <person name="Gargeya S."/>
            <person name="Fitzgerald M."/>
            <person name="Haas B."/>
            <person name="Abouelleil A."/>
            <person name="Alvarado L."/>
            <person name="Arachchi H.M."/>
            <person name="Berlin A.M."/>
            <person name="Chapman S.B."/>
            <person name="Dewar J."/>
            <person name="Goldberg J."/>
            <person name="Griggs A."/>
            <person name="Gujja S."/>
            <person name="Hansen M."/>
            <person name="Howarth C."/>
            <person name="Imamovic A."/>
            <person name="Larimer J."/>
            <person name="McCowan C."/>
            <person name="Murphy C."/>
            <person name="Neiman D."/>
            <person name="Pearson M."/>
            <person name="Priest M."/>
            <person name="Roberts A."/>
            <person name="Saif S."/>
            <person name="Shea T."/>
            <person name="Sisk P."/>
            <person name="Sykes S."/>
            <person name="Wortman J."/>
            <person name="Nusbaum C."/>
            <person name="Birren B."/>
        </authorList>
    </citation>
    <scope>NUCLEOTIDE SEQUENCE [LARGE SCALE GENOMIC DNA]</scope>
    <source>
        <strain evidence="1 2">ISP2954</strain>
    </source>
</reference>
<dbReference type="Proteomes" id="UP000013989">
    <property type="component" value="Unassembled WGS sequence"/>
</dbReference>
<protein>
    <submittedName>
        <fullName evidence="1">Uncharacterized protein</fullName>
    </submittedName>
</protein>
<evidence type="ECO:0000313" key="2">
    <source>
        <dbReference type="Proteomes" id="UP000013989"/>
    </source>
</evidence>
<proteinExistence type="predicted"/>
<accession>A0A9W5VHR3</accession>
<dbReference type="RefSeq" id="WP_000032412.1">
    <property type="nucleotide sequence ID" value="NZ_KB976784.1"/>
</dbReference>
<dbReference type="EMBL" id="AHEJ01000007">
    <property type="protein sequence ID" value="EOP74932.1"/>
    <property type="molecule type" value="Genomic_DNA"/>
</dbReference>
<name>A0A9W5VHR3_BACCE</name>
<dbReference type="AlphaFoldDB" id="A0A9W5VHR3"/>